<comment type="caution">
    <text evidence="1">The sequence shown here is derived from an EMBL/GenBank/DDBJ whole genome shotgun (WGS) entry which is preliminary data.</text>
</comment>
<gene>
    <name evidence="1" type="ORF">CARN4_0731</name>
</gene>
<sequence>MVRTERSRGIRRQKGGDLTYAATEPNLQQFRDLTLGRVPVRAPGVAFIRAARQWCR</sequence>
<reference evidence="1" key="1">
    <citation type="submission" date="2009-10" db="EMBL/GenBank/DDBJ databases">
        <title>Diversity of trophic interactions inside an arsenic-rich microbial ecosystem.</title>
        <authorList>
            <person name="Bertin P.N."/>
            <person name="Heinrich-Salmeron A."/>
            <person name="Pelletier E."/>
            <person name="Goulhen-Chollet F."/>
            <person name="Arsene-Ploetze F."/>
            <person name="Gallien S."/>
            <person name="Calteau A."/>
            <person name="Vallenet D."/>
            <person name="Casiot C."/>
            <person name="Chane-Woon-Ming B."/>
            <person name="Giloteaux L."/>
            <person name="Barakat M."/>
            <person name="Bonnefoy V."/>
            <person name="Bruneel O."/>
            <person name="Chandler M."/>
            <person name="Cleiss J."/>
            <person name="Duran R."/>
            <person name="Elbaz-Poulichet F."/>
            <person name="Fonknechten N."/>
            <person name="Lauga B."/>
            <person name="Mornico D."/>
            <person name="Ortet P."/>
            <person name="Schaeffer C."/>
            <person name="Siguier P."/>
            <person name="Alexander Thil Smith A."/>
            <person name="Van Dorsselaer A."/>
            <person name="Weissenbach J."/>
            <person name="Medigue C."/>
            <person name="Le Paslier D."/>
        </authorList>
    </citation>
    <scope>NUCLEOTIDE SEQUENCE</scope>
</reference>
<dbReference type="EMBL" id="CABO01000020">
    <property type="protein sequence ID" value="CBI01664.1"/>
    <property type="molecule type" value="Genomic_DNA"/>
</dbReference>
<accession>E6Q3A3</accession>
<evidence type="ECO:0000313" key="1">
    <source>
        <dbReference type="EMBL" id="CBI01664.1"/>
    </source>
</evidence>
<dbReference type="AlphaFoldDB" id="E6Q3A3"/>
<organism evidence="1">
    <name type="scientific">mine drainage metagenome</name>
    <dbReference type="NCBI Taxonomy" id="410659"/>
    <lineage>
        <taxon>unclassified sequences</taxon>
        <taxon>metagenomes</taxon>
        <taxon>ecological metagenomes</taxon>
    </lineage>
</organism>
<protein>
    <submittedName>
        <fullName evidence="1">Uncharacterized protein</fullName>
    </submittedName>
</protein>
<proteinExistence type="predicted"/>
<name>E6Q3A3_9ZZZZ</name>